<dbReference type="AlphaFoldDB" id="A0A173T2H9"/>
<gene>
    <name evidence="2" type="ORF">ERS852429_01344</name>
</gene>
<dbReference type="EMBL" id="CYXP01000002">
    <property type="protein sequence ID" value="CUM96680.1"/>
    <property type="molecule type" value="Genomic_DNA"/>
</dbReference>
<dbReference type="RefSeq" id="WP_081033063.1">
    <property type="nucleotide sequence ID" value="NZ_CDRH01000004.1"/>
</dbReference>
<organism evidence="2 3">
    <name type="scientific">Parabacteroides distasonis</name>
    <dbReference type="NCBI Taxonomy" id="823"/>
    <lineage>
        <taxon>Bacteria</taxon>
        <taxon>Pseudomonadati</taxon>
        <taxon>Bacteroidota</taxon>
        <taxon>Bacteroidia</taxon>
        <taxon>Bacteroidales</taxon>
        <taxon>Tannerellaceae</taxon>
        <taxon>Parabacteroides</taxon>
    </lineage>
</organism>
<evidence type="ECO:0000256" key="1">
    <source>
        <dbReference type="SAM" id="SignalP"/>
    </source>
</evidence>
<keyword evidence="1" id="KW-0732">Signal</keyword>
<protein>
    <recommendedName>
        <fullName evidence="4">DUF4249 domain-containing protein</fullName>
    </recommendedName>
</protein>
<feature type="chain" id="PRO_5008012046" description="DUF4249 domain-containing protein" evidence="1">
    <location>
        <begin position="23"/>
        <end position="368"/>
    </location>
</feature>
<sequence length="368" mass="42621">MKKLFLCLFFLPVLIGCITDFAPEVEGVQGILVVDGMITSGESVFRLSRSVGINELLRDKEMITNAVMYVERSDGMIFNATHEGEGAYHINTGDLSPSLEYRLCFSIGDRQYQSSFLKPIQTVEIDNLSFRKEGWRAPVEIYVTSNGGKESPIYYRWSYRETWEVKATLKATHYYENGKLTELDLRTPYNSYYCWGRDSSKSLLLGTTKELTENIISNKKLYEVPCTNDKVSILYHVEVSQMQLREEAYNYYRFMQDEIERTGGLFNLVMSAGDNGNIYSLSDPDETMIGYVEVTNVTKKGMYIPWDDVYEDAGEHCEVFIVRNEFGDLPWLDYFSTPKTYSTWRCVDCRMRYNATKNKPSWWPTDHL</sequence>
<dbReference type="InterPro" id="IPR025345">
    <property type="entry name" value="DUF4249"/>
</dbReference>
<proteinExistence type="predicted"/>
<dbReference type="PROSITE" id="PS51257">
    <property type="entry name" value="PROKAR_LIPOPROTEIN"/>
    <property type="match status" value="1"/>
</dbReference>
<feature type="signal peptide" evidence="1">
    <location>
        <begin position="1"/>
        <end position="22"/>
    </location>
</feature>
<evidence type="ECO:0008006" key="4">
    <source>
        <dbReference type="Google" id="ProtNLM"/>
    </source>
</evidence>
<dbReference type="Proteomes" id="UP000095591">
    <property type="component" value="Unassembled WGS sequence"/>
</dbReference>
<evidence type="ECO:0000313" key="2">
    <source>
        <dbReference type="EMBL" id="CUM96680.1"/>
    </source>
</evidence>
<accession>A0A173T2H9</accession>
<evidence type="ECO:0000313" key="3">
    <source>
        <dbReference type="Proteomes" id="UP000095591"/>
    </source>
</evidence>
<name>A0A173T2H9_PARDI</name>
<reference evidence="2 3" key="1">
    <citation type="submission" date="2015-09" db="EMBL/GenBank/DDBJ databases">
        <authorList>
            <consortium name="Pathogen Informatics"/>
        </authorList>
    </citation>
    <scope>NUCLEOTIDE SEQUENCE [LARGE SCALE GENOMIC DNA]</scope>
    <source>
        <strain evidence="2 3">2789STDY5608872</strain>
    </source>
</reference>
<dbReference type="Pfam" id="PF14054">
    <property type="entry name" value="DUF4249"/>
    <property type="match status" value="1"/>
</dbReference>